<accession>A0A9Q1C4G7</accession>
<evidence type="ECO:0000313" key="2">
    <source>
        <dbReference type="Proteomes" id="UP001152320"/>
    </source>
</evidence>
<proteinExistence type="predicted"/>
<comment type="caution">
    <text evidence="1">The sequence shown here is derived from an EMBL/GenBank/DDBJ whole genome shotgun (WGS) entry which is preliminary data.</text>
</comment>
<sequence length="95" mass="10954">MVKIGVLVAVEVEIVRTLRTGTGTPPQNGVPVAINGHRDCDCDSTPERRRSELKIIPPRLRLHPRMESRWLLNMLNVWPPGLRLRLHSRMEVQWT</sequence>
<gene>
    <name evidence="1" type="ORF">HOLleu_15963</name>
</gene>
<organism evidence="1 2">
    <name type="scientific">Holothuria leucospilota</name>
    <name type="common">Black long sea cucumber</name>
    <name type="synonym">Mertensiothuria leucospilota</name>
    <dbReference type="NCBI Taxonomy" id="206669"/>
    <lineage>
        <taxon>Eukaryota</taxon>
        <taxon>Metazoa</taxon>
        <taxon>Echinodermata</taxon>
        <taxon>Eleutherozoa</taxon>
        <taxon>Echinozoa</taxon>
        <taxon>Holothuroidea</taxon>
        <taxon>Aspidochirotacea</taxon>
        <taxon>Aspidochirotida</taxon>
        <taxon>Holothuriidae</taxon>
        <taxon>Holothuria</taxon>
    </lineage>
</organism>
<dbReference type="EMBL" id="JAIZAY010000007">
    <property type="protein sequence ID" value="KAJ8038516.1"/>
    <property type="molecule type" value="Genomic_DNA"/>
</dbReference>
<name>A0A9Q1C4G7_HOLLE</name>
<dbReference type="AlphaFoldDB" id="A0A9Q1C4G7"/>
<dbReference type="Proteomes" id="UP001152320">
    <property type="component" value="Chromosome 7"/>
</dbReference>
<reference evidence="1" key="1">
    <citation type="submission" date="2021-10" db="EMBL/GenBank/DDBJ databases">
        <title>Tropical sea cucumber genome reveals ecological adaptation and Cuvierian tubules defense mechanism.</title>
        <authorList>
            <person name="Chen T."/>
        </authorList>
    </citation>
    <scope>NUCLEOTIDE SEQUENCE</scope>
    <source>
        <strain evidence="1">Nanhai2018</strain>
        <tissue evidence="1">Muscle</tissue>
    </source>
</reference>
<evidence type="ECO:0000313" key="1">
    <source>
        <dbReference type="EMBL" id="KAJ8038516.1"/>
    </source>
</evidence>
<keyword evidence="2" id="KW-1185">Reference proteome</keyword>
<protein>
    <submittedName>
        <fullName evidence="1">Uncharacterized protein</fullName>
    </submittedName>
</protein>